<keyword evidence="2" id="KW-1185">Reference proteome</keyword>
<gene>
    <name evidence="1" type="ORF">DPMN_051019</name>
</gene>
<dbReference type="AlphaFoldDB" id="A0A9D4HMW7"/>
<comment type="caution">
    <text evidence="1">The sequence shown here is derived from an EMBL/GenBank/DDBJ whole genome shotgun (WGS) entry which is preliminary data.</text>
</comment>
<dbReference type="EMBL" id="JAIWYP010000012">
    <property type="protein sequence ID" value="KAH3725184.1"/>
    <property type="molecule type" value="Genomic_DNA"/>
</dbReference>
<reference evidence="1" key="1">
    <citation type="journal article" date="2019" name="bioRxiv">
        <title>The Genome of the Zebra Mussel, Dreissena polymorpha: A Resource for Invasive Species Research.</title>
        <authorList>
            <person name="McCartney M.A."/>
            <person name="Auch B."/>
            <person name="Kono T."/>
            <person name="Mallez S."/>
            <person name="Zhang Y."/>
            <person name="Obille A."/>
            <person name="Becker A."/>
            <person name="Abrahante J.E."/>
            <person name="Garbe J."/>
            <person name="Badalamenti J.P."/>
            <person name="Herman A."/>
            <person name="Mangelson H."/>
            <person name="Liachko I."/>
            <person name="Sullivan S."/>
            <person name="Sone E.D."/>
            <person name="Koren S."/>
            <person name="Silverstein K.A.T."/>
            <person name="Beckman K.B."/>
            <person name="Gohl D.M."/>
        </authorList>
    </citation>
    <scope>NUCLEOTIDE SEQUENCE</scope>
    <source>
        <strain evidence="1">Duluth1</strain>
        <tissue evidence="1">Whole animal</tissue>
    </source>
</reference>
<organism evidence="1 2">
    <name type="scientific">Dreissena polymorpha</name>
    <name type="common">Zebra mussel</name>
    <name type="synonym">Mytilus polymorpha</name>
    <dbReference type="NCBI Taxonomy" id="45954"/>
    <lineage>
        <taxon>Eukaryota</taxon>
        <taxon>Metazoa</taxon>
        <taxon>Spiralia</taxon>
        <taxon>Lophotrochozoa</taxon>
        <taxon>Mollusca</taxon>
        <taxon>Bivalvia</taxon>
        <taxon>Autobranchia</taxon>
        <taxon>Heteroconchia</taxon>
        <taxon>Euheterodonta</taxon>
        <taxon>Imparidentia</taxon>
        <taxon>Neoheterodontei</taxon>
        <taxon>Myida</taxon>
        <taxon>Dreissenoidea</taxon>
        <taxon>Dreissenidae</taxon>
        <taxon>Dreissena</taxon>
    </lineage>
</organism>
<dbReference type="Proteomes" id="UP000828390">
    <property type="component" value="Unassembled WGS sequence"/>
</dbReference>
<name>A0A9D4HMW7_DREPO</name>
<evidence type="ECO:0000313" key="1">
    <source>
        <dbReference type="EMBL" id="KAH3725184.1"/>
    </source>
</evidence>
<accession>A0A9D4HMW7</accession>
<reference evidence="1" key="2">
    <citation type="submission" date="2020-11" db="EMBL/GenBank/DDBJ databases">
        <authorList>
            <person name="McCartney M.A."/>
            <person name="Auch B."/>
            <person name="Kono T."/>
            <person name="Mallez S."/>
            <person name="Becker A."/>
            <person name="Gohl D.M."/>
            <person name="Silverstein K.A.T."/>
            <person name="Koren S."/>
            <person name="Bechman K.B."/>
            <person name="Herman A."/>
            <person name="Abrahante J.E."/>
            <person name="Garbe J."/>
        </authorList>
    </citation>
    <scope>NUCLEOTIDE SEQUENCE</scope>
    <source>
        <strain evidence="1">Duluth1</strain>
        <tissue evidence="1">Whole animal</tissue>
    </source>
</reference>
<proteinExistence type="predicted"/>
<protein>
    <submittedName>
        <fullName evidence="1">Uncharacterized protein</fullName>
    </submittedName>
</protein>
<evidence type="ECO:0000313" key="2">
    <source>
        <dbReference type="Proteomes" id="UP000828390"/>
    </source>
</evidence>
<sequence length="359" mass="40719">MECETDYGASTSVDFSKSPRRSILQCPPLAVRKIPEQLFCNIGNVEHSGNRDKYRICEYGSAEKFVNAARHFQDEVFTRVTDRLSNNQEECIKSVISADLYCHNTFLQSNLRIFDRNFKSTDHVNIKRALFNRTLPYIDNHLAKVECCTMIDIVVFAFSLLEEGEVPTSTFLKRDMKQLIIRQYGHSVTISPSSRINESDIIFSSDISADDIVNKLKNQDIMQEPGTQLRKTLKDVNFGLQDSFCDSTEQTIESVSKGPGGHYVVGKTRNAGAVAKFELLFHEIGSITRLLNLLTTNKPMDHTECHLQHSLSATRRHPFNHNVEMLLKYVLGRQNPYTVTVNVPVPLHNLLTNTDKTGC</sequence>